<evidence type="ECO:0000256" key="1">
    <source>
        <dbReference type="SAM" id="MobiDB-lite"/>
    </source>
</evidence>
<dbReference type="AlphaFoldDB" id="Q0C374"/>
<dbReference type="EMBL" id="CP000158">
    <property type="protein sequence ID" value="ABI77573.1"/>
    <property type="molecule type" value="Genomic_DNA"/>
</dbReference>
<dbReference type="PANTHER" id="PTHR43664">
    <property type="entry name" value="MONOAMINE OXIDASE-RELATED"/>
    <property type="match status" value="1"/>
</dbReference>
<dbReference type="CDD" id="cd03451">
    <property type="entry name" value="FkbR2"/>
    <property type="match status" value="1"/>
</dbReference>
<keyword evidence="3" id="KW-1185">Reference proteome</keyword>
<feature type="region of interest" description="Disordered" evidence="1">
    <location>
        <begin position="1"/>
        <end position="22"/>
    </location>
</feature>
<dbReference type="InterPro" id="IPR048274">
    <property type="entry name" value="MC_hydratase"/>
</dbReference>
<dbReference type="Pfam" id="PF19315">
    <property type="entry name" value="MC_hydratase"/>
    <property type="match status" value="1"/>
</dbReference>
<gene>
    <name evidence="2" type="ordered locus">HNE_1098</name>
</gene>
<dbReference type="GO" id="GO:0016829">
    <property type="term" value="F:lyase activity"/>
    <property type="evidence" value="ECO:0007669"/>
    <property type="project" value="InterPro"/>
</dbReference>
<feature type="compositionally biased region" description="Polar residues" evidence="1">
    <location>
        <begin position="1"/>
        <end position="10"/>
    </location>
</feature>
<evidence type="ECO:0000313" key="2">
    <source>
        <dbReference type="EMBL" id="ABI77573.1"/>
    </source>
</evidence>
<dbReference type="HOGENOM" id="CLU_094876_0_1_5"/>
<evidence type="ECO:0000313" key="3">
    <source>
        <dbReference type="Proteomes" id="UP000001959"/>
    </source>
</evidence>
<dbReference type="STRING" id="228405.HNE_1098"/>
<protein>
    <submittedName>
        <fullName evidence="2">MaoC domain protein</fullName>
    </submittedName>
</protein>
<proteinExistence type="predicted"/>
<dbReference type="InterPro" id="IPR029069">
    <property type="entry name" value="HotDog_dom_sf"/>
</dbReference>
<accession>Q0C374</accession>
<reference evidence="2 3" key="1">
    <citation type="journal article" date="2006" name="J. Bacteriol.">
        <title>Comparative genomic evidence for a close relationship between the dimorphic prosthecate bacteria Hyphomonas neptunium and Caulobacter crescentus.</title>
        <authorList>
            <person name="Badger J.H."/>
            <person name="Hoover T.R."/>
            <person name="Brun Y.V."/>
            <person name="Weiner R.M."/>
            <person name="Laub M.T."/>
            <person name="Alexandre G."/>
            <person name="Mrazek J."/>
            <person name="Ren Q."/>
            <person name="Paulsen I.T."/>
            <person name="Nelson K.E."/>
            <person name="Khouri H.M."/>
            <person name="Radune D."/>
            <person name="Sosa J."/>
            <person name="Dodson R.J."/>
            <person name="Sullivan S.A."/>
            <person name="Rosovitz M.J."/>
            <person name="Madupu R."/>
            <person name="Brinkac L.M."/>
            <person name="Durkin A.S."/>
            <person name="Daugherty S.C."/>
            <person name="Kothari S.P."/>
            <person name="Giglio M.G."/>
            <person name="Zhou L."/>
            <person name="Haft D.H."/>
            <person name="Selengut J.D."/>
            <person name="Davidsen T.M."/>
            <person name="Yang Q."/>
            <person name="Zafar N."/>
            <person name="Ward N.L."/>
        </authorList>
    </citation>
    <scope>NUCLEOTIDE SEQUENCE [LARGE SCALE GENOMIC DNA]</scope>
    <source>
        <strain evidence="2 3">ATCC 15444</strain>
    </source>
</reference>
<dbReference type="Gene3D" id="3.10.129.10">
    <property type="entry name" value="Hotdog Thioesterase"/>
    <property type="match status" value="1"/>
</dbReference>
<dbReference type="Proteomes" id="UP000001959">
    <property type="component" value="Chromosome"/>
</dbReference>
<name>Q0C374_HYPNA</name>
<dbReference type="eggNOG" id="COG2030">
    <property type="taxonomic scope" value="Bacteria"/>
</dbReference>
<organism evidence="2 3">
    <name type="scientific">Hyphomonas neptunium (strain ATCC 15444)</name>
    <dbReference type="NCBI Taxonomy" id="228405"/>
    <lineage>
        <taxon>Bacteria</taxon>
        <taxon>Pseudomonadati</taxon>
        <taxon>Pseudomonadota</taxon>
        <taxon>Alphaproteobacteria</taxon>
        <taxon>Hyphomonadales</taxon>
        <taxon>Hyphomonadaceae</taxon>
        <taxon>Hyphomonas</taxon>
    </lineage>
</organism>
<dbReference type="InterPro" id="IPR052342">
    <property type="entry name" value="MCH/BMMD"/>
</dbReference>
<dbReference type="SUPFAM" id="SSF54637">
    <property type="entry name" value="Thioesterase/thiol ester dehydrase-isomerase"/>
    <property type="match status" value="1"/>
</dbReference>
<dbReference type="PANTHER" id="PTHR43664:SF1">
    <property type="entry name" value="BETA-METHYLMALYL-COA DEHYDRATASE"/>
    <property type="match status" value="1"/>
</dbReference>
<sequence length="198" mass="22266">MTAPSFSRLSACSPKPNQSKEETDIMVQNWKQVGPNRYRETFGRYFEDFETGDIYEHRPGKTVTEYDNHLFTLLTLNTHPMHFDAEFAKASEFKRNLVVSPYTLALLIGMSVTDTSQKAIANLGMDEVKFTAPVFAGDTIYGESEVLGKRESQSRPGQGIVTIVTRGYNQDGTMICTFKRNMLIPSRGNAVEDKVGNY</sequence>
<dbReference type="KEGG" id="hne:HNE_1098"/>